<name>A0A075HFW1_9EURY</name>
<dbReference type="EMBL" id="KF900990">
    <property type="protein sequence ID" value="AIF14045.1"/>
    <property type="molecule type" value="Genomic_DNA"/>
</dbReference>
<organism evidence="1">
    <name type="scientific">uncultured marine group II/III euryarchaeote KM3_65_G10</name>
    <dbReference type="NCBI Taxonomy" id="1456480"/>
    <lineage>
        <taxon>Archaea</taxon>
        <taxon>Methanobacteriati</taxon>
        <taxon>Methanobacteriota</taxon>
        <taxon>environmental samples</taxon>
    </lineage>
</organism>
<proteinExistence type="predicted"/>
<sequence>MDREQERLLRNFLLVRNSTRPSHQQLVQRHFGQHEKLLDEGEHEFPLEFIKYLHLLVPDTLLQKIANEVARSREEGLERAGLLSAELEYRTPELGELVYDEWISHEELEAEIGKLERSEHGLNASPLHRYCREHSGEGRVWSHLHTHLDPGDIRISRADKAAHRLGPPAFIAAASADGALALVPYRMDSRAYDSDEDFDYRHFANITLAVLCDHPDAHDYSVLNQFQQSIEEGLARGG</sequence>
<evidence type="ECO:0000313" key="1">
    <source>
        <dbReference type="EMBL" id="AIF14045.1"/>
    </source>
</evidence>
<protein>
    <submittedName>
        <fullName evidence="1">Uncharacterized protein</fullName>
    </submittedName>
</protein>
<accession>A0A075HFW1</accession>
<reference evidence="1" key="1">
    <citation type="journal article" date="2014" name="Genome Biol. Evol.">
        <title>Pangenome evidence for extensive interdomain horizontal transfer affecting lineage core and shell genes in uncultured planktonic thaumarchaeota and euryarchaeota.</title>
        <authorList>
            <person name="Deschamps P."/>
            <person name="Zivanovic Y."/>
            <person name="Moreira D."/>
            <person name="Rodriguez-Valera F."/>
            <person name="Lopez-Garcia P."/>
        </authorList>
    </citation>
    <scope>NUCLEOTIDE SEQUENCE</scope>
</reference>
<dbReference type="AlphaFoldDB" id="A0A075HFW1"/>